<proteinExistence type="predicted"/>
<dbReference type="STRING" id="1123037.GCA_000425305_00092"/>
<keyword evidence="1" id="KW-0472">Membrane</keyword>
<dbReference type="Pfam" id="PF19982">
    <property type="entry name" value="DUF6418"/>
    <property type="match status" value="1"/>
</dbReference>
<reference evidence="3 4" key="1">
    <citation type="submission" date="2019-08" db="EMBL/GenBank/DDBJ databases">
        <title>Genome of Psychroserpens burtonensis ACAM 167.</title>
        <authorList>
            <person name="Bowman J.P."/>
        </authorList>
    </citation>
    <scope>NUCLEOTIDE SEQUENCE [LARGE SCALE GENOMIC DNA]</scope>
    <source>
        <strain evidence="3 4">ACAM 167</strain>
    </source>
</reference>
<feature type="transmembrane region" description="Helical" evidence="1">
    <location>
        <begin position="12"/>
        <end position="34"/>
    </location>
</feature>
<evidence type="ECO:0000256" key="1">
    <source>
        <dbReference type="SAM" id="Phobius"/>
    </source>
</evidence>
<feature type="transmembrane region" description="Helical" evidence="1">
    <location>
        <begin position="209"/>
        <end position="229"/>
    </location>
</feature>
<feature type="domain" description="DUF6418" evidence="2">
    <location>
        <begin position="283"/>
        <end position="382"/>
    </location>
</feature>
<evidence type="ECO:0000313" key="3">
    <source>
        <dbReference type="EMBL" id="TXE19086.1"/>
    </source>
</evidence>
<feature type="transmembrane region" description="Helical" evidence="1">
    <location>
        <begin position="325"/>
        <end position="348"/>
    </location>
</feature>
<evidence type="ECO:0000313" key="4">
    <source>
        <dbReference type="Proteomes" id="UP000321938"/>
    </source>
</evidence>
<dbReference type="Proteomes" id="UP000321938">
    <property type="component" value="Unassembled WGS sequence"/>
</dbReference>
<accession>A0A5C7B9R1</accession>
<evidence type="ECO:0000259" key="2">
    <source>
        <dbReference type="Pfam" id="PF19982"/>
    </source>
</evidence>
<sequence length="409" mass="48318">MFLYAITRKDYKIVFLFGLLVFQGLTIIPSLIYLEEGIYISEQGRDSFFVGATFMYVMYFFITFTVIFMVFELMKRFKTSQPVFRLNNNIVDEKIIFYIVVFTLLILYYNASQSRLPLFDPTVTRFTYWPNSKLPFLNKILGNTSIFIPFILGLIYKNNKTKCLILLALYFVYNFLIGQKFSPIILGFFSFFLPMVLVSERKINFKRYINMKTIIVIALIVGSVYTVIYKRYERRRPYAVIKIYDPNEAMFYRAFGLQGHLMWGTVETYVYNDKPHSYNPLDLSYGMQHLMREFAAKKSNLDKAISNGFNFTNGYPSILFYTYPIFLALILHILVTAILIAFPGWLLIQFIKARAYVMAVILFQFFNWAIYAITMGYFYKFNFIIGFLLLYGAYTSINYKNKIKLKRLR</sequence>
<feature type="transmembrane region" description="Helical" evidence="1">
    <location>
        <begin position="95"/>
        <end position="111"/>
    </location>
</feature>
<gene>
    <name evidence="3" type="ORF">ES692_04310</name>
</gene>
<feature type="transmembrane region" description="Helical" evidence="1">
    <location>
        <begin position="136"/>
        <end position="156"/>
    </location>
</feature>
<feature type="transmembrane region" description="Helical" evidence="1">
    <location>
        <begin position="54"/>
        <end position="74"/>
    </location>
</feature>
<dbReference type="AlphaFoldDB" id="A0A5C7B9R1"/>
<name>A0A5C7B9R1_9FLAO</name>
<organism evidence="3 4">
    <name type="scientific">Psychroserpens burtonensis</name>
    <dbReference type="NCBI Taxonomy" id="49278"/>
    <lineage>
        <taxon>Bacteria</taxon>
        <taxon>Pseudomonadati</taxon>
        <taxon>Bacteroidota</taxon>
        <taxon>Flavobacteriia</taxon>
        <taxon>Flavobacteriales</taxon>
        <taxon>Flavobacteriaceae</taxon>
        <taxon>Psychroserpens</taxon>
    </lineage>
</organism>
<keyword evidence="1" id="KW-1133">Transmembrane helix</keyword>
<comment type="caution">
    <text evidence="3">The sequence shown here is derived from an EMBL/GenBank/DDBJ whole genome shotgun (WGS) entry which is preliminary data.</text>
</comment>
<dbReference type="InterPro" id="IPR046303">
    <property type="entry name" value="DUF6418"/>
</dbReference>
<feature type="transmembrane region" description="Helical" evidence="1">
    <location>
        <begin position="379"/>
        <end position="399"/>
    </location>
</feature>
<dbReference type="EMBL" id="VOSB01000005">
    <property type="protein sequence ID" value="TXE19086.1"/>
    <property type="molecule type" value="Genomic_DNA"/>
</dbReference>
<feature type="transmembrane region" description="Helical" evidence="1">
    <location>
        <begin position="250"/>
        <end position="271"/>
    </location>
</feature>
<keyword evidence="1" id="KW-0812">Transmembrane</keyword>
<feature type="transmembrane region" description="Helical" evidence="1">
    <location>
        <begin position="163"/>
        <end position="189"/>
    </location>
</feature>
<protein>
    <recommendedName>
        <fullName evidence="2">DUF6418 domain-containing protein</fullName>
    </recommendedName>
</protein>
<dbReference type="RefSeq" id="WP_222612245.1">
    <property type="nucleotide sequence ID" value="NZ_VOSB01000005.1"/>
</dbReference>
<keyword evidence="4" id="KW-1185">Reference proteome</keyword>
<feature type="transmembrane region" description="Helical" evidence="1">
    <location>
        <begin position="355"/>
        <end position="373"/>
    </location>
</feature>